<comment type="caution">
    <text evidence="3">The sequence shown here is derived from an EMBL/GenBank/DDBJ whole genome shotgun (WGS) entry which is preliminary data.</text>
</comment>
<reference evidence="3" key="1">
    <citation type="submission" date="2020-11" db="EMBL/GenBank/DDBJ databases">
        <authorList>
            <consortium name="DOE Joint Genome Institute"/>
            <person name="Ahrendt S."/>
            <person name="Riley R."/>
            <person name="Andreopoulos W."/>
            <person name="Labutti K."/>
            <person name="Pangilinan J."/>
            <person name="Ruiz-Duenas F.J."/>
            <person name="Barrasa J.M."/>
            <person name="Sanchez-Garcia M."/>
            <person name="Camarero S."/>
            <person name="Miyauchi S."/>
            <person name="Serrano A."/>
            <person name="Linde D."/>
            <person name="Babiker R."/>
            <person name="Drula E."/>
            <person name="Ayuso-Fernandez I."/>
            <person name="Pacheco R."/>
            <person name="Padilla G."/>
            <person name="Ferreira P."/>
            <person name="Barriuso J."/>
            <person name="Kellner H."/>
            <person name="Castanera R."/>
            <person name="Alfaro M."/>
            <person name="Ramirez L."/>
            <person name="Pisabarro A.G."/>
            <person name="Kuo A."/>
            <person name="Tritt A."/>
            <person name="Lipzen A."/>
            <person name="He G."/>
            <person name="Yan M."/>
            <person name="Ng V."/>
            <person name="Cullen D."/>
            <person name="Martin F."/>
            <person name="Rosso M.-N."/>
            <person name="Henrissat B."/>
            <person name="Hibbett D."/>
            <person name="Martinez A.T."/>
            <person name="Grigoriev I.V."/>
        </authorList>
    </citation>
    <scope>NUCLEOTIDE SEQUENCE</scope>
    <source>
        <strain evidence="3">AH 40177</strain>
    </source>
</reference>
<name>A0A9P5PY93_9AGAR</name>
<evidence type="ECO:0000256" key="2">
    <source>
        <dbReference type="SAM" id="Phobius"/>
    </source>
</evidence>
<dbReference type="Proteomes" id="UP000772434">
    <property type="component" value="Unassembled WGS sequence"/>
</dbReference>
<protein>
    <submittedName>
        <fullName evidence="3">Uncharacterized protein</fullName>
    </submittedName>
</protein>
<dbReference type="InterPro" id="IPR036259">
    <property type="entry name" value="MFS_trans_sf"/>
</dbReference>
<dbReference type="InterPro" id="IPR050327">
    <property type="entry name" value="Proton-linked_MCT"/>
</dbReference>
<feature type="transmembrane region" description="Helical" evidence="2">
    <location>
        <begin position="241"/>
        <end position="259"/>
    </location>
</feature>
<feature type="transmembrane region" description="Helical" evidence="2">
    <location>
        <begin position="79"/>
        <end position="103"/>
    </location>
</feature>
<sequence>MEKQLSITDDTALPQSTFTMEKQAYALGDKPFSSSSQQNMSPSKKQPLSSVGDRTLESLSDEQTAVIDPDELPEGGLDAWLAVIAVFLLTFVSLGTGSIWGVFQSAYAINPSSRFQQDSTLKIGYVGGCIRYSFADYTGCWDYSGCADAGINCEDLLGTFAFTGDYVRNWLFFHAGACAGAVILAPVVQSSIDHLGIPWALRILSFITLALGFTAICCIRKRAATKKIVQYRPFDPSLFKIPGYPLYLAFAFLQLFWASDPVVFYSELLYDDRNITC</sequence>
<dbReference type="PANTHER" id="PTHR11360:SF284">
    <property type="entry name" value="EG:103B4.3 PROTEIN-RELATED"/>
    <property type="match status" value="1"/>
</dbReference>
<feature type="transmembrane region" description="Helical" evidence="2">
    <location>
        <begin position="199"/>
        <end position="220"/>
    </location>
</feature>
<evidence type="ECO:0000256" key="1">
    <source>
        <dbReference type="SAM" id="MobiDB-lite"/>
    </source>
</evidence>
<feature type="compositionally biased region" description="Low complexity" evidence="1">
    <location>
        <begin position="30"/>
        <end position="47"/>
    </location>
</feature>
<dbReference type="SUPFAM" id="SSF103473">
    <property type="entry name" value="MFS general substrate transporter"/>
    <property type="match status" value="1"/>
</dbReference>
<keyword evidence="2" id="KW-0472">Membrane</keyword>
<organism evidence="3 4">
    <name type="scientific">Rhodocollybia butyracea</name>
    <dbReference type="NCBI Taxonomy" id="206335"/>
    <lineage>
        <taxon>Eukaryota</taxon>
        <taxon>Fungi</taxon>
        <taxon>Dikarya</taxon>
        <taxon>Basidiomycota</taxon>
        <taxon>Agaricomycotina</taxon>
        <taxon>Agaricomycetes</taxon>
        <taxon>Agaricomycetidae</taxon>
        <taxon>Agaricales</taxon>
        <taxon>Marasmiineae</taxon>
        <taxon>Omphalotaceae</taxon>
        <taxon>Rhodocollybia</taxon>
    </lineage>
</organism>
<accession>A0A9P5PY93</accession>
<dbReference type="PANTHER" id="PTHR11360">
    <property type="entry name" value="MONOCARBOXYLATE TRANSPORTER"/>
    <property type="match status" value="1"/>
</dbReference>
<feature type="region of interest" description="Disordered" evidence="1">
    <location>
        <begin position="29"/>
        <end position="54"/>
    </location>
</feature>
<gene>
    <name evidence="3" type="ORF">BDP27DRAFT_1361874</name>
</gene>
<dbReference type="AlphaFoldDB" id="A0A9P5PY93"/>
<feature type="transmembrane region" description="Helical" evidence="2">
    <location>
        <begin position="170"/>
        <end position="187"/>
    </location>
</feature>
<proteinExistence type="predicted"/>
<keyword evidence="2" id="KW-1133">Transmembrane helix</keyword>
<dbReference type="OrthoDB" id="2213137at2759"/>
<keyword evidence="4" id="KW-1185">Reference proteome</keyword>
<keyword evidence="2" id="KW-0812">Transmembrane</keyword>
<dbReference type="EMBL" id="JADNRY010000033">
    <property type="protein sequence ID" value="KAF9071302.1"/>
    <property type="molecule type" value="Genomic_DNA"/>
</dbReference>
<evidence type="ECO:0000313" key="4">
    <source>
        <dbReference type="Proteomes" id="UP000772434"/>
    </source>
</evidence>
<evidence type="ECO:0000313" key="3">
    <source>
        <dbReference type="EMBL" id="KAF9071302.1"/>
    </source>
</evidence>